<evidence type="ECO:0000313" key="13">
    <source>
        <dbReference type="Proteomes" id="UP000481872"/>
    </source>
</evidence>
<dbReference type="Pfam" id="PF00664">
    <property type="entry name" value="ABC_membrane"/>
    <property type="match status" value="1"/>
</dbReference>
<evidence type="ECO:0000259" key="11">
    <source>
        <dbReference type="PROSITE" id="PS50929"/>
    </source>
</evidence>
<feature type="transmembrane region" description="Helical" evidence="9">
    <location>
        <begin position="51"/>
        <end position="71"/>
    </location>
</feature>
<dbReference type="EMBL" id="JAAGPU010000019">
    <property type="protein sequence ID" value="NEU05384.1"/>
    <property type="molecule type" value="Genomic_DNA"/>
</dbReference>
<dbReference type="InterPro" id="IPR039421">
    <property type="entry name" value="Type_1_exporter"/>
</dbReference>
<dbReference type="SUPFAM" id="SSF90123">
    <property type="entry name" value="ABC transporter transmembrane region"/>
    <property type="match status" value="1"/>
</dbReference>
<dbReference type="InterPro" id="IPR027417">
    <property type="entry name" value="P-loop_NTPase"/>
</dbReference>
<dbReference type="InterPro" id="IPR017871">
    <property type="entry name" value="ABC_transporter-like_CS"/>
</dbReference>
<dbReference type="FunFam" id="3.40.50.300:FF:000221">
    <property type="entry name" value="Multidrug ABC transporter ATP-binding protein"/>
    <property type="match status" value="1"/>
</dbReference>
<evidence type="ECO:0000256" key="6">
    <source>
        <dbReference type="ARBA" id="ARBA00022840"/>
    </source>
</evidence>
<dbReference type="AlphaFoldDB" id="A0A6M0H543"/>
<proteinExistence type="predicted"/>
<keyword evidence="3" id="KW-1003">Cell membrane</keyword>
<dbReference type="Gene3D" id="1.20.1560.10">
    <property type="entry name" value="ABC transporter type 1, transmembrane domain"/>
    <property type="match status" value="1"/>
</dbReference>
<evidence type="ECO:0000256" key="3">
    <source>
        <dbReference type="ARBA" id="ARBA00022475"/>
    </source>
</evidence>
<dbReference type="CDD" id="cd18548">
    <property type="entry name" value="ABC_6TM_Tm287_like"/>
    <property type="match status" value="1"/>
</dbReference>
<evidence type="ECO:0000256" key="2">
    <source>
        <dbReference type="ARBA" id="ARBA00022448"/>
    </source>
</evidence>
<accession>A0A6M0H543</accession>
<comment type="subcellular location">
    <subcellularLocation>
        <location evidence="1">Cell membrane</location>
        <topology evidence="1">Multi-pass membrane protein</topology>
    </subcellularLocation>
</comment>
<reference evidence="12 13" key="1">
    <citation type="submission" date="2020-02" db="EMBL/GenBank/DDBJ databases">
        <title>Genome assembly of a novel Clostridium senegalense strain.</title>
        <authorList>
            <person name="Gupta T.B."/>
            <person name="Jauregui R."/>
            <person name="Maclean P."/>
            <person name="Nawarathana A."/>
            <person name="Brightwell G."/>
        </authorList>
    </citation>
    <scope>NUCLEOTIDE SEQUENCE [LARGE SCALE GENOMIC DNA]</scope>
    <source>
        <strain evidence="12 13">AGRFS4</strain>
    </source>
</reference>
<evidence type="ECO:0000256" key="1">
    <source>
        <dbReference type="ARBA" id="ARBA00004651"/>
    </source>
</evidence>
<evidence type="ECO:0000256" key="5">
    <source>
        <dbReference type="ARBA" id="ARBA00022741"/>
    </source>
</evidence>
<dbReference type="InterPro" id="IPR011527">
    <property type="entry name" value="ABC1_TM_dom"/>
</dbReference>
<keyword evidence="5" id="KW-0547">Nucleotide-binding</keyword>
<dbReference type="Pfam" id="PF00005">
    <property type="entry name" value="ABC_tran"/>
    <property type="match status" value="1"/>
</dbReference>
<dbReference type="RefSeq" id="WP_199870217.1">
    <property type="nucleotide sequence ID" value="NZ_JAAGPU010000019.1"/>
</dbReference>
<feature type="transmembrane region" description="Helical" evidence="9">
    <location>
        <begin position="157"/>
        <end position="174"/>
    </location>
</feature>
<dbReference type="SMART" id="SM00382">
    <property type="entry name" value="AAA"/>
    <property type="match status" value="1"/>
</dbReference>
<dbReference type="InterPro" id="IPR036640">
    <property type="entry name" value="ABC1_TM_sf"/>
</dbReference>
<evidence type="ECO:0000256" key="7">
    <source>
        <dbReference type="ARBA" id="ARBA00022989"/>
    </source>
</evidence>
<keyword evidence="4 9" id="KW-0812">Transmembrane</keyword>
<dbReference type="PANTHER" id="PTHR43394">
    <property type="entry name" value="ATP-DEPENDENT PERMEASE MDL1, MITOCHONDRIAL"/>
    <property type="match status" value="1"/>
</dbReference>
<sequence length="575" mass="64086">MNFLNKYIKKYWKLFCIAIICLTLEAACDLMQPTIMSKIIDIGVKNKQMDFILKMTILMLGITVLGALSAVSRNIISSTVSQKFGAELRYDLFKKVQSLSFVTLDKYDRASLVTRLSNDVTQVQNFVNGLMRVFVKAPLLCIGSIIMAINLNPSMSLTFIVVIPIVSIIIYMNMKIGYPFYVRIQKSLDKVNSVIREYLAGVRVVKAFNRFNYETERFQKSNEKLANISTKAMGIMSIFSPGITLTVNLGIVAIIWIGGIRVNKGNMEVGQIIAFINYMTQILFSLMMISFVFTMLVKAKASAGRIGEIFQEESDMNVKKQQPYNNLLKGKIDFENVSFSYSNDLKEPVLKNISFSCVSGETIGIIGSTGSGKSTIVNLIEGFYKVNSGNIRINNIDIKDIDLKMLREKVAIVPQNIILFSGSIIDNIRWGKENSSYDEVEKVAVVAEAHEFIKNLPEGYDTILGQGGINLSGGQKQRISIARALIKRPEILILDDCTSAVDVVTEGKIREAIKNYSTNLTSIVIAQRITSVMDADKIIVIDNGSVVGIGQHVELMRSCKVYKEIFLSQVGKELV</sequence>
<dbReference type="GO" id="GO:0016887">
    <property type="term" value="F:ATP hydrolysis activity"/>
    <property type="evidence" value="ECO:0007669"/>
    <property type="project" value="InterPro"/>
</dbReference>
<protein>
    <submittedName>
        <fullName evidence="12">ABC transporter ATP-binding protein</fullName>
    </submittedName>
</protein>
<dbReference type="PROSITE" id="PS50929">
    <property type="entry name" value="ABC_TM1F"/>
    <property type="match status" value="1"/>
</dbReference>
<dbReference type="InterPro" id="IPR003439">
    <property type="entry name" value="ABC_transporter-like_ATP-bd"/>
</dbReference>
<feature type="transmembrane region" description="Helical" evidence="9">
    <location>
        <begin position="133"/>
        <end position="151"/>
    </location>
</feature>
<dbReference type="Gene3D" id="3.40.50.300">
    <property type="entry name" value="P-loop containing nucleotide triphosphate hydrolases"/>
    <property type="match status" value="1"/>
</dbReference>
<dbReference type="PROSITE" id="PS00211">
    <property type="entry name" value="ABC_TRANSPORTER_1"/>
    <property type="match status" value="1"/>
</dbReference>
<evidence type="ECO:0000256" key="4">
    <source>
        <dbReference type="ARBA" id="ARBA00022692"/>
    </source>
</evidence>
<feature type="transmembrane region" description="Helical" evidence="9">
    <location>
        <begin position="238"/>
        <end position="260"/>
    </location>
</feature>
<evidence type="ECO:0000256" key="8">
    <source>
        <dbReference type="ARBA" id="ARBA00023136"/>
    </source>
</evidence>
<dbReference type="PROSITE" id="PS50893">
    <property type="entry name" value="ABC_TRANSPORTER_2"/>
    <property type="match status" value="1"/>
</dbReference>
<dbReference type="PANTHER" id="PTHR43394:SF1">
    <property type="entry name" value="ATP-BINDING CASSETTE SUB-FAMILY B MEMBER 10, MITOCHONDRIAL"/>
    <property type="match status" value="1"/>
</dbReference>
<keyword evidence="8 9" id="KW-0472">Membrane</keyword>
<gene>
    <name evidence="12" type="ORF">G3M99_11065</name>
</gene>
<keyword evidence="13" id="KW-1185">Reference proteome</keyword>
<keyword evidence="7 9" id="KW-1133">Transmembrane helix</keyword>
<dbReference type="SUPFAM" id="SSF52540">
    <property type="entry name" value="P-loop containing nucleoside triphosphate hydrolases"/>
    <property type="match status" value="1"/>
</dbReference>
<dbReference type="GO" id="GO:0005886">
    <property type="term" value="C:plasma membrane"/>
    <property type="evidence" value="ECO:0007669"/>
    <property type="project" value="UniProtKB-SubCell"/>
</dbReference>
<evidence type="ECO:0000259" key="10">
    <source>
        <dbReference type="PROSITE" id="PS50893"/>
    </source>
</evidence>
<dbReference type="InterPro" id="IPR003593">
    <property type="entry name" value="AAA+_ATPase"/>
</dbReference>
<dbReference type="GO" id="GO:0005524">
    <property type="term" value="F:ATP binding"/>
    <property type="evidence" value="ECO:0007669"/>
    <property type="project" value="UniProtKB-KW"/>
</dbReference>
<dbReference type="GO" id="GO:0015421">
    <property type="term" value="F:ABC-type oligopeptide transporter activity"/>
    <property type="evidence" value="ECO:0007669"/>
    <property type="project" value="TreeGrafter"/>
</dbReference>
<feature type="domain" description="ABC transporter" evidence="10">
    <location>
        <begin position="332"/>
        <end position="568"/>
    </location>
</feature>
<keyword evidence="6 12" id="KW-0067">ATP-binding</keyword>
<evidence type="ECO:0000313" key="12">
    <source>
        <dbReference type="EMBL" id="NEU05384.1"/>
    </source>
</evidence>
<comment type="caution">
    <text evidence="12">The sequence shown here is derived from an EMBL/GenBank/DDBJ whole genome shotgun (WGS) entry which is preliminary data.</text>
</comment>
<keyword evidence="2" id="KW-0813">Transport</keyword>
<evidence type="ECO:0000256" key="9">
    <source>
        <dbReference type="SAM" id="Phobius"/>
    </source>
</evidence>
<feature type="transmembrane region" description="Helical" evidence="9">
    <location>
        <begin position="272"/>
        <end position="297"/>
    </location>
</feature>
<organism evidence="12 13">
    <name type="scientific">Clostridium senegalense</name>
    <dbReference type="NCBI Taxonomy" id="1465809"/>
    <lineage>
        <taxon>Bacteria</taxon>
        <taxon>Bacillati</taxon>
        <taxon>Bacillota</taxon>
        <taxon>Clostridia</taxon>
        <taxon>Eubacteriales</taxon>
        <taxon>Clostridiaceae</taxon>
        <taxon>Clostridium</taxon>
    </lineage>
</organism>
<feature type="domain" description="ABC transmembrane type-1" evidence="11">
    <location>
        <begin position="17"/>
        <end position="298"/>
    </location>
</feature>
<name>A0A6M0H543_9CLOT</name>
<dbReference type="Proteomes" id="UP000481872">
    <property type="component" value="Unassembled WGS sequence"/>
</dbReference>